<dbReference type="InterPro" id="IPR015797">
    <property type="entry name" value="NUDIX_hydrolase-like_dom_sf"/>
</dbReference>
<name>A0A7S3TKW9_EMIHU</name>
<dbReference type="InterPro" id="IPR003293">
    <property type="entry name" value="Nudix_hydrolase6-like"/>
</dbReference>
<gene>
    <name evidence="3" type="ORF">EHUX00137_LOCUS40318</name>
</gene>
<accession>A0A7S3TKW9</accession>
<sequence>MLLAWLPEDEPCPVPDFATHVVGVGGMCINERHEVLVVQERRAATTTSQGSWKLPGGLVDLAEELDVAVEREVLEETGVRSRFKSLLALRHQHGAAFGRDDAYCVCLLSPLSAEIRACEREIAAAAWLPLPEYYEGTKATSARQGVEENFNAFVARNVIAAAEAGNLDGAAIGLAAREMPAPKGYLPGVTGLTNRETYRLYSGFH</sequence>
<evidence type="ECO:0000313" key="3">
    <source>
        <dbReference type="EMBL" id="CAE0587470.1"/>
    </source>
</evidence>
<dbReference type="Pfam" id="PF00293">
    <property type="entry name" value="NUDIX"/>
    <property type="match status" value="1"/>
</dbReference>
<dbReference type="Gene3D" id="3.90.79.10">
    <property type="entry name" value="Nucleoside Triphosphate Pyrophosphohydrolase"/>
    <property type="match status" value="1"/>
</dbReference>
<dbReference type="CDD" id="cd04670">
    <property type="entry name" value="NUDIX_ASFGF2_Nudt6"/>
    <property type="match status" value="1"/>
</dbReference>
<dbReference type="SUPFAM" id="SSF55811">
    <property type="entry name" value="Nudix"/>
    <property type="match status" value="1"/>
</dbReference>
<evidence type="ECO:0000256" key="1">
    <source>
        <dbReference type="ARBA" id="ARBA00022801"/>
    </source>
</evidence>
<reference evidence="3" key="1">
    <citation type="submission" date="2021-01" db="EMBL/GenBank/DDBJ databases">
        <authorList>
            <person name="Corre E."/>
            <person name="Pelletier E."/>
            <person name="Niang G."/>
            <person name="Scheremetjew M."/>
            <person name="Finn R."/>
            <person name="Kale V."/>
            <person name="Holt S."/>
            <person name="Cochrane G."/>
            <person name="Meng A."/>
            <person name="Brown T."/>
            <person name="Cohen L."/>
        </authorList>
    </citation>
    <scope>NUCLEOTIDE SEQUENCE</scope>
    <source>
        <strain evidence="3">379</strain>
    </source>
</reference>
<proteinExistence type="predicted"/>
<dbReference type="PROSITE" id="PS51462">
    <property type="entry name" value="NUDIX"/>
    <property type="match status" value="1"/>
</dbReference>
<dbReference type="InterPro" id="IPR020084">
    <property type="entry name" value="NUDIX_hydrolase_CS"/>
</dbReference>
<protein>
    <recommendedName>
        <fullName evidence="2">Nudix hydrolase domain-containing protein</fullName>
    </recommendedName>
</protein>
<feature type="domain" description="Nudix hydrolase" evidence="2">
    <location>
        <begin position="19"/>
        <end position="150"/>
    </location>
</feature>
<dbReference type="PRINTS" id="PR01356">
    <property type="entry name" value="GFGPROTEIN"/>
</dbReference>
<organism evidence="3">
    <name type="scientific">Emiliania huxleyi</name>
    <name type="common">Coccolithophore</name>
    <name type="synonym">Pontosphaera huxleyi</name>
    <dbReference type="NCBI Taxonomy" id="2903"/>
    <lineage>
        <taxon>Eukaryota</taxon>
        <taxon>Haptista</taxon>
        <taxon>Haptophyta</taxon>
        <taxon>Prymnesiophyceae</taxon>
        <taxon>Isochrysidales</taxon>
        <taxon>Noelaerhabdaceae</taxon>
        <taxon>Emiliania</taxon>
    </lineage>
</organism>
<dbReference type="GO" id="GO:0035529">
    <property type="term" value="F:NADH pyrophosphatase activity"/>
    <property type="evidence" value="ECO:0007669"/>
    <property type="project" value="TreeGrafter"/>
</dbReference>
<dbReference type="GO" id="GO:0047631">
    <property type="term" value="F:ADP-ribose diphosphatase activity"/>
    <property type="evidence" value="ECO:0007669"/>
    <property type="project" value="TreeGrafter"/>
</dbReference>
<dbReference type="PANTHER" id="PTHR13994">
    <property type="entry name" value="NUDIX HYDROLASE RELATED"/>
    <property type="match status" value="1"/>
</dbReference>
<dbReference type="AlphaFoldDB" id="A0A7S3TKW9"/>
<dbReference type="PROSITE" id="PS00893">
    <property type="entry name" value="NUDIX_BOX"/>
    <property type="match status" value="1"/>
</dbReference>
<keyword evidence="1" id="KW-0378">Hydrolase</keyword>
<dbReference type="GO" id="GO:0051287">
    <property type="term" value="F:NAD binding"/>
    <property type="evidence" value="ECO:0007669"/>
    <property type="project" value="TreeGrafter"/>
</dbReference>
<evidence type="ECO:0000259" key="2">
    <source>
        <dbReference type="PROSITE" id="PS51462"/>
    </source>
</evidence>
<dbReference type="EMBL" id="HBIR01051672">
    <property type="protein sequence ID" value="CAE0587470.1"/>
    <property type="molecule type" value="Transcribed_RNA"/>
</dbReference>
<dbReference type="PANTHER" id="PTHR13994:SF13">
    <property type="entry name" value="FI03680P"/>
    <property type="match status" value="1"/>
</dbReference>
<dbReference type="InterPro" id="IPR000086">
    <property type="entry name" value="NUDIX_hydrolase_dom"/>
</dbReference>